<proteinExistence type="predicted"/>
<dbReference type="AlphaFoldDB" id="A0A8S4QNJ6"/>
<gene>
    <name evidence="1" type="primary">jg18035</name>
    <name evidence="1" type="ORF">PAEG_LOCUS2246</name>
</gene>
<evidence type="ECO:0000313" key="2">
    <source>
        <dbReference type="Proteomes" id="UP000838756"/>
    </source>
</evidence>
<dbReference type="EMBL" id="CAKXAJ010007256">
    <property type="protein sequence ID" value="CAH2210336.1"/>
    <property type="molecule type" value="Genomic_DNA"/>
</dbReference>
<name>A0A8S4QNJ6_9NEOP</name>
<dbReference type="Proteomes" id="UP000838756">
    <property type="component" value="Unassembled WGS sequence"/>
</dbReference>
<accession>A0A8S4QNJ6</accession>
<reference evidence="1" key="1">
    <citation type="submission" date="2022-03" db="EMBL/GenBank/DDBJ databases">
        <authorList>
            <person name="Lindestad O."/>
        </authorList>
    </citation>
    <scope>NUCLEOTIDE SEQUENCE</scope>
</reference>
<sequence>MWEMRLGRRGLALLVGGYDLILGLLGEVPRDRGVTNGFSGSLAPAPYLRFAWREEFHSRPLDLFECSGEFSLLITKDYHSPAARETACVAFTVCNVYNVYLMRFPQVVTLEHIVCLNVMMRFLFFKFGWFVYRLINEKNL</sequence>
<organism evidence="1 2">
    <name type="scientific">Pararge aegeria aegeria</name>
    <dbReference type="NCBI Taxonomy" id="348720"/>
    <lineage>
        <taxon>Eukaryota</taxon>
        <taxon>Metazoa</taxon>
        <taxon>Ecdysozoa</taxon>
        <taxon>Arthropoda</taxon>
        <taxon>Hexapoda</taxon>
        <taxon>Insecta</taxon>
        <taxon>Pterygota</taxon>
        <taxon>Neoptera</taxon>
        <taxon>Endopterygota</taxon>
        <taxon>Lepidoptera</taxon>
        <taxon>Glossata</taxon>
        <taxon>Ditrysia</taxon>
        <taxon>Papilionoidea</taxon>
        <taxon>Nymphalidae</taxon>
        <taxon>Satyrinae</taxon>
        <taxon>Satyrini</taxon>
        <taxon>Parargina</taxon>
        <taxon>Pararge</taxon>
    </lineage>
</organism>
<comment type="caution">
    <text evidence="1">The sequence shown here is derived from an EMBL/GenBank/DDBJ whole genome shotgun (WGS) entry which is preliminary data.</text>
</comment>
<keyword evidence="2" id="KW-1185">Reference proteome</keyword>
<protein>
    <submittedName>
        <fullName evidence="1">Jg18035 protein</fullName>
    </submittedName>
</protein>
<evidence type="ECO:0000313" key="1">
    <source>
        <dbReference type="EMBL" id="CAH2210336.1"/>
    </source>
</evidence>